<feature type="compositionally biased region" description="Basic and acidic residues" evidence="1">
    <location>
        <begin position="280"/>
        <end position="291"/>
    </location>
</feature>
<evidence type="ECO:0000313" key="2">
    <source>
        <dbReference type="EMBL" id="EFC42551.1"/>
    </source>
</evidence>
<accession>D2VL31</accession>
<protein>
    <submittedName>
        <fullName evidence="2">Uncharacterized protein</fullName>
    </submittedName>
</protein>
<dbReference type="RefSeq" id="XP_002675295.1">
    <property type="nucleotide sequence ID" value="XM_002675249.1"/>
</dbReference>
<proteinExistence type="predicted"/>
<feature type="compositionally biased region" description="Basic and acidic residues" evidence="1">
    <location>
        <begin position="16"/>
        <end position="33"/>
    </location>
</feature>
<dbReference type="EMBL" id="GG738879">
    <property type="protein sequence ID" value="EFC42551.1"/>
    <property type="molecule type" value="Genomic_DNA"/>
</dbReference>
<organism evidence="3">
    <name type="scientific">Naegleria gruberi</name>
    <name type="common">Amoeba</name>
    <dbReference type="NCBI Taxonomy" id="5762"/>
    <lineage>
        <taxon>Eukaryota</taxon>
        <taxon>Discoba</taxon>
        <taxon>Heterolobosea</taxon>
        <taxon>Tetramitia</taxon>
        <taxon>Eutetramitia</taxon>
        <taxon>Vahlkampfiidae</taxon>
        <taxon>Naegleria</taxon>
    </lineage>
</organism>
<keyword evidence="3" id="KW-1185">Reference proteome</keyword>
<evidence type="ECO:0000313" key="3">
    <source>
        <dbReference type="Proteomes" id="UP000006671"/>
    </source>
</evidence>
<name>D2VL31_NAEGR</name>
<feature type="region of interest" description="Disordered" evidence="1">
    <location>
        <begin position="270"/>
        <end position="291"/>
    </location>
</feature>
<dbReference type="Proteomes" id="UP000006671">
    <property type="component" value="Unassembled WGS sequence"/>
</dbReference>
<evidence type="ECO:0000256" key="1">
    <source>
        <dbReference type="SAM" id="MobiDB-lite"/>
    </source>
</evidence>
<gene>
    <name evidence="2" type="ORF">NAEGRDRAFT_80402</name>
</gene>
<dbReference type="GeneID" id="8863103"/>
<feature type="region of interest" description="Disordered" evidence="1">
    <location>
        <begin position="1"/>
        <end position="33"/>
    </location>
</feature>
<dbReference type="OrthoDB" id="10566455at2759"/>
<dbReference type="InParanoid" id="D2VL31"/>
<feature type="compositionally biased region" description="Basic and acidic residues" evidence="1">
    <location>
        <begin position="101"/>
        <end position="114"/>
    </location>
</feature>
<sequence length="291" mass="33713">MLRTNGVMSARIYRPPSRESHNLFENDPKDPKTSKQLLKANASNLEAAHLKRVQLLDPKMALQIPMADYSKDGTMTDDGGHSPTLSQGTIDGSSSPKRRLKLENQHKHQKEMESKMRTIEKYGRIVNRREEIKKDPDFQTNLFNYAQKKILEKASFGQMQPQVKAQILEVDDLLEGIFDIDEANLKRPRKLKKREAPPIDPNFGKDYVKAMTSKSVQLICELRRSKESHDKIINNVLLSNTEQEKSQREKINKNIELMKQSISIIQKMEEERKKQRMKERKGNLKTDESDE</sequence>
<reference evidence="2 3" key="1">
    <citation type="journal article" date="2010" name="Cell">
        <title>The genome of Naegleria gruberi illuminates early eukaryotic versatility.</title>
        <authorList>
            <person name="Fritz-Laylin L.K."/>
            <person name="Prochnik S.E."/>
            <person name="Ginger M.L."/>
            <person name="Dacks J.B."/>
            <person name="Carpenter M.L."/>
            <person name="Field M.C."/>
            <person name="Kuo A."/>
            <person name="Paredez A."/>
            <person name="Chapman J."/>
            <person name="Pham J."/>
            <person name="Shu S."/>
            <person name="Neupane R."/>
            <person name="Cipriano M."/>
            <person name="Mancuso J."/>
            <person name="Tu H."/>
            <person name="Salamov A."/>
            <person name="Lindquist E."/>
            <person name="Shapiro H."/>
            <person name="Lucas S."/>
            <person name="Grigoriev I.V."/>
            <person name="Cande W.Z."/>
            <person name="Fulton C."/>
            <person name="Rokhsar D.S."/>
            <person name="Dawson S.C."/>
        </authorList>
    </citation>
    <scope>NUCLEOTIDE SEQUENCE [LARGE SCALE GENOMIC DNA]</scope>
    <source>
        <strain evidence="2 3">NEG-M</strain>
    </source>
</reference>
<dbReference type="AlphaFoldDB" id="D2VL31"/>
<feature type="compositionally biased region" description="Polar residues" evidence="1">
    <location>
        <begin position="83"/>
        <end position="95"/>
    </location>
</feature>
<feature type="region of interest" description="Disordered" evidence="1">
    <location>
        <begin position="71"/>
        <end position="114"/>
    </location>
</feature>
<dbReference type="VEuPathDB" id="AmoebaDB:NAEGRDRAFT_80402"/>
<dbReference type="KEGG" id="ngr:NAEGRDRAFT_80402"/>